<sequence length="66" mass="7947">MNSMLKRTICLHQRPQSRVIGHMTIQSKYRFEDNTRILVLRKSLYVCIGNWLILIKREVNIMDEDK</sequence>
<reference evidence="1" key="1">
    <citation type="submission" date="2020-08" db="EMBL/GenBank/DDBJ databases">
        <title>Plant Genome Project.</title>
        <authorList>
            <person name="Zhang R.-G."/>
        </authorList>
    </citation>
    <scope>NUCLEOTIDE SEQUENCE</scope>
    <source>
        <strain evidence="1">WSP0</strain>
        <tissue evidence="1">Leaf</tissue>
    </source>
</reference>
<protein>
    <submittedName>
        <fullName evidence="1">Uncharacterized protein</fullName>
    </submittedName>
</protein>
<keyword evidence="2" id="KW-1185">Reference proteome</keyword>
<dbReference type="Proteomes" id="UP000823749">
    <property type="component" value="Chromosome 9"/>
</dbReference>
<evidence type="ECO:0000313" key="1">
    <source>
        <dbReference type="EMBL" id="KAG5531988.1"/>
    </source>
</evidence>
<gene>
    <name evidence="1" type="ORF">RHGRI_026565</name>
</gene>
<dbReference type="EMBL" id="JACTNZ010000009">
    <property type="protein sequence ID" value="KAG5531988.1"/>
    <property type="molecule type" value="Genomic_DNA"/>
</dbReference>
<name>A0AAV6IWT3_9ERIC</name>
<organism evidence="1 2">
    <name type="scientific">Rhododendron griersonianum</name>
    <dbReference type="NCBI Taxonomy" id="479676"/>
    <lineage>
        <taxon>Eukaryota</taxon>
        <taxon>Viridiplantae</taxon>
        <taxon>Streptophyta</taxon>
        <taxon>Embryophyta</taxon>
        <taxon>Tracheophyta</taxon>
        <taxon>Spermatophyta</taxon>
        <taxon>Magnoliopsida</taxon>
        <taxon>eudicotyledons</taxon>
        <taxon>Gunneridae</taxon>
        <taxon>Pentapetalae</taxon>
        <taxon>asterids</taxon>
        <taxon>Ericales</taxon>
        <taxon>Ericaceae</taxon>
        <taxon>Ericoideae</taxon>
        <taxon>Rhodoreae</taxon>
        <taxon>Rhododendron</taxon>
    </lineage>
</organism>
<accession>A0AAV6IWT3</accession>
<comment type="caution">
    <text evidence="1">The sequence shown here is derived from an EMBL/GenBank/DDBJ whole genome shotgun (WGS) entry which is preliminary data.</text>
</comment>
<evidence type="ECO:0000313" key="2">
    <source>
        <dbReference type="Proteomes" id="UP000823749"/>
    </source>
</evidence>
<dbReference type="AlphaFoldDB" id="A0AAV6IWT3"/>
<proteinExistence type="predicted"/>